<dbReference type="PANTHER" id="PTHR18919:SF156">
    <property type="entry name" value="ACETYL-COA ACETYLTRANSFERASE, MITOCHONDRIAL"/>
    <property type="match status" value="1"/>
</dbReference>
<dbReference type="EMBL" id="JAJSON010000025">
    <property type="protein sequence ID" value="MCG9972463.1"/>
    <property type="molecule type" value="Genomic_DNA"/>
</dbReference>
<dbReference type="PANTHER" id="PTHR18919">
    <property type="entry name" value="ACETYL-COA C-ACYLTRANSFERASE"/>
    <property type="match status" value="1"/>
</dbReference>
<dbReference type="PIRSF" id="PIRSF000429">
    <property type="entry name" value="Ac-CoA_Ac_transf"/>
    <property type="match status" value="1"/>
</dbReference>
<accession>A0A9X1V0A0</accession>
<dbReference type="Pfam" id="PF02803">
    <property type="entry name" value="Thiolase_C"/>
    <property type="match status" value="1"/>
</dbReference>
<reference evidence="13" key="1">
    <citation type="submission" date="2021-12" db="EMBL/GenBank/DDBJ databases">
        <title>Description of Gramella crocea sp. nov., a new bacterium isolated from activated sludge.</title>
        <authorList>
            <person name="Zhang X."/>
        </authorList>
    </citation>
    <scope>NUCLEOTIDE SEQUENCE</scope>
    <source>
        <strain evidence="13">YB25</strain>
    </source>
</reference>
<feature type="domain" description="Thiolase C-terminal" evidence="12">
    <location>
        <begin position="270"/>
        <end position="391"/>
    </location>
</feature>
<dbReference type="GO" id="GO:0006635">
    <property type="term" value="P:fatty acid beta-oxidation"/>
    <property type="evidence" value="ECO:0007669"/>
    <property type="project" value="TreeGrafter"/>
</dbReference>
<dbReference type="InterPro" id="IPR020615">
    <property type="entry name" value="Thiolase_acyl_enz_int_AS"/>
</dbReference>
<dbReference type="EC" id="2.3.1.9" evidence="3"/>
<proteinExistence type="inferred from homology"/>
<dbReference type="InterPro" id="IPR016039">
    <property type="entry name" value="Thiolase-like"/>
</dbReference>
<feature type="active site" description="Proton acceptor" evidence="9">
    <location>
        <position position="348"/>
    </location>
</feature>
<keyword evidence="8 10" id="KW-0012">Acyltransferase</keyword>
<feature type="domain" description="Thiolase N-terminal" evidence="11">
    <location>
        <begin position="5"/>
        <end position="262"/>
    </location>
</feature>
<evidence type="ECO:0000259" key="12">
    <source>
        <dbReference type="Pfam" id="PF02803"/>
    </source>
</evidence>
<dbReference type="Proteomes" id="UP001139344">
    <property type="component" value="Unassembled WGS sequence"/>
</dbReference>
<dbReference type="GO" id="GO:0046872">
    <property type="term" value="F:metal ion binding"/>
    <property type="evidence" value="ECO:0007669"/>
    <property type="project" value="UniProtKB-KW"/>
</dbReference>
<protein>
    <recommendedName>
        <fullName evidence="3">acetyl-CoA C-acetyltransferase</fullName>
        <ecNumber evidence="3">2.3.1.9</ecNumber>
    </recommendedName>
</protein>
<dbReference type="PROSITE" id="PS00737">
    <property type="entry name" value="THIOLASE_2"/>
    <property type="match status" value="1"/>
</dbReference>
<evidence type="ECO:0000256" key="2">
    <source>
        <dbReference type="ARBA" id="ARBA00011881"/>
    </source>
</evidence>
<keyword evidence="6" id="KW-0809">Transit peptide</keyword>
<evidence type="ECO:0000256" key="7">
    <source>
        <dbReference type="ARBA" id="ARBA00022958"/>
    </source>
</evidence>
<evidence type="ECO:0000313" key="13">
    <source>
        <dbReference type="EMBL" id="MCG9972463.1"/>
    </source>
</evidence>
<keyword evidence="4 10" id="KW-0808">Transferase</keyword>
<feature type="active site" description="Proton acceptor" evidence="9">
    <location>
        <position position="378"/>
    </location>
</feature>
<dbReference type="SUPFAM" id="SSF53901">
    <property type="entry name" value="Thiolase-like"/>
    <property type="match status" value="2"/>
</dbReference>
<dbReference type="InterPro" id="IPR020610">
    <property type="entry name" value="Thiolase_AS"/>
</dbReference>
<keyword evidence="14" id="KW-1185">Reference proteome</keyword>
<dbReference type="InterPro" id="IPR020616">
    <property type="entry name" value="Thiolase_N"/>
</dbReference>
<dbReference type="GO" id="GO:0003985">
    <property type="term" value="F:acetyl-CoA C-acetyltransferase activity"/>
    <property type="evidence" value="ECO:0007669"/>
    <property type="project" value="UniProtKB-EC"/>
</dbReference>
<evidence type="ECO:0000259" key="11">
    <source>
        <dbReference type="Pfam" id="PF00108"/>
    </source>
</evidence>
<dbReference type="FunFam" id="3.40.47.10:FF:000007">
    <property type="entry name" value="acetyl-CoA acetyltransferase, mitochondrial"/>
    <property type="match status" value="1"/>
</dbReference>
<dbReference type="PROSITE" id="PS00098">
    <property type="entry name" value="THIOLASE_1"/>
    <property type="match status" value="1"/>
</dbReference>
<dbReference type="InterPro" id="IPR020617">
    <property type="entry name" value="Thiolase_C"/>
</dbReference>
<gene>
    <name evidence="13" type="ORF">LU635_12505</name>
</gene>
<evidence type="ECO:0000256" key="1">
    <source>
        <dbReference type="ARBA" id="ARBA00010982"/>
    </source>
</evidence>
<dbReference type="Pfam" id="PF00108">
    <property type="entry name" value="Thiolase_N"/>
    <property type="match status" value="1"/>
</dbReference>
<dbReference type="InterPro" id="IPR020613">
    <property type="entry name" value="Thiolase_CS"/>
</dbReference>
<dbReference type="NCBIfam" id="TIGR01930">
    <property type="entry name" value="AcCoA-C-Actrans"/>
    <property type="match status" value="1"/>
</dbReference>
<dbReference type="RefSeq" id="WP_240100244.1">
    <property type="nucleotide sequence ID" value="NZ_JAJSON010000025.1"/>
</dbReference>
<feature type="active site" description="Acyl-thioester intermediate" evidence="9">
    <location>
        <position position="89"/>
    </location>
</feature>
<evidence type="ECO:0000256" key="4">
    <source>
        <dbReference type="ARBA" id="ARBA00022679"/>
    </source>
</evidence>
<dbReference type="AlphaFoldDB" id="A0A9X1V0A0"/>
<name>A0A9X1V0A0_9FLAO</name>
<evidence type="ECO:0000256" key="10">
    <source>
        <dbReference type="RuleBase" id="RU003557"/>
    </source>
</evidence>
<comment type="caution">
    <text evidence="13">The sequence shown here is derived from an EMBL/GenBank/DDBJ whole genome shotgun (WGS) entry which is preliminary data.</text>
</comment>
<evidence type="ECO:0000256" key="8">
    <source>
        <dbReference type="ARBA" id="ARBA00023315"/>
    </source>
</evidence>
<dbReference type="InterPro" id="IPR002155">
    <property type="entry name" value="Thiolase"/>
</dbReference>
<sequence length="393" mass="41580">MNKEVVIVSAARTPIGSFLGSLSTIPATKLGSVAIKGALEKINLKPEMVEEVLMGNVVQAGVGQAPARQAALDAGIPDTVPCTTVNKVCASGMKAVMQGAQSIMLGDTSIVVAGGMENMSLIPHYLYLRKGQKFGPASMEDGMQKDGLVDAYDHNAMGVCADLCASEHNFSREDQDKFAIQSYERSAKAWKEGKFDNEVVPVEVPQRKGDPIIVKEDEEYKNVRMDKISSLRPAFSKEGTVTAANASTINDGAGAMVLMSREKADELGIKPLATIRSYADAATEPKWFTIAPSKALPKAIAKAEIKMEEVDFFEFNEAFSVVGLANMKILGLSDKNTNVNGGAVSLGHPLGCSGVRILITLLNVLEQNNAKIGAAAICNGGGGASAMVIERNA</sequence>
<keyword evidence="5" id="KW-0479">Metal-binding</keyword>
<organism evidence="13 14">
    <name type="scientific">Christiangramia crocea</name>
    <dbReference type="NCBI Taxonomy" id="2904124"/>
    <lineage>
        <taxon>Bacteria</taxon>
        <taxon>Pseudomonadati</taxon>
        <taxon>Bacteroidota</taxon>
        <taxon>Flavobacteriia</taxon>
        <taxon>Flavobacteriales</taxon>
        <taxon>Flavobacteriaceae</taxon>
        <taxon>Christiangramia</taxon>
    </lineage>
</organism>
<evidence type="ECO:0000256" key="5">
    <source>
        <dbReference type="ARBA" id="ARBA00022723"/>
    </source>
</evidence>
<evidence type="ECO:0000256" key="6">
    <source>
        <dbReference type="ARBA" id="ARBA00022946"/>
    </source>
</evidence>
<evidence type="ECO:0000313" key="14">
    <source>
        <dbReference type="Proteomes" id="UP001139344"/>
    </source>
</evidence>
<evidence type="ECO:0000256" key="3">
    <source>
        <dbReference type="ARBA" id="ARBA00012705"/>
    </source>
</evidence>
<dbReference type="CDD" id="cd00751">
    <property type="entry name" value="thiolase"/>
    <property type="match status" value="1"/>
</dbReference>
<keyword evidence="7" id="KW-0630">Potassium</keyword>
<comment type="similarity">
    <text evidence="1 10">Belongs to the thiolase-like superfamily. Thiolase family.</text>
</comment>
<dbReference type="Gene3D" id="3.40.47.10">
    <property type="match status" value="1"/>
</dbReference>
<evidence type="ECO:0000256" key="9">
    <source>
        <dbReference type="PIRSR" id="PIRSR000429-1"/>
    </source>
</evidence>
<comment type="subunit">
    <text evidence="2">Homotetramer.</text>
</comment>
<dbReference type="PROSITE" id="PS00099">
    <property type="entry name" value="THIOLASE_3"/>
    <property type="match status" value="1"/>
</dbReference>